<evidence type="ECO:0000313" key="2">
    <source>
        <dbReference type="EMBL" id="AVD99374.1"/>
    </source>
</evidence>
<name>A0A2L1IW29_9CAUD</name>
<keyword evidence="1" id="KW-0812">Transmembrane</keyword>
<keyword evidence="1" id="KW-1133">Transmembrane helix</keyword>
<sequence length="71" mass="7312">MAGYDSKSENRMVVSIAAIVATVILGGIGAGAFTAHENNIKSRKVATVCAEHGGTFRQGGQGEMTCDGIKK</sequence>
<reference evidence="2 3" key="1">
    <citation type="submission" date="2018-01" db="EMBL/GenBank/DDBJ databases">
        <authorList>
            <person name="Grinwald M.F."/>
            <person name="Tasoff P."/>
            <person name="Simpson K.F."/>
            <person name="Vasser A."/>
            <person name="Shaffer C.D."/>
            <person name="Weston-Hafer K.A."/>
            <person name="Russell D.A."/>
            <person name="Pope W.H."/>
            <person name="Jacobs-Sera D."/>
            <person name="Hendrix R.W."/>
            <person name="Hatfull G.F."/>
        </authorList>
    </citation>
    <scope>NUCLEOTIDE SEQUENCE [LARGE SCALE GENOMIC DNA]</scope>
</reference>
<evidence type="ECO:0000256" key="1">
    <source>
        <dbReference type="SAM" id="Phobius"/>
    </source>
</evidence>
<dbReference type="Proteomes" id="UP000241925">
    <property type="component" value="Segment"/>
</dbReference>
<evidence type="ECO:0000313" key="3">
    <source>
        <dbReference type="Proteomes" id="UP000241925"/>
    </source>
</evidence>
<gene>
    <name evidence="2" type="ORF">SEA_BILLNYE_202</name>
</gene>
<organism evidence="2 3">
    <name type="scientific">Streptomyces phage BillNye</name>
    <dbReference type="NCBI Taxonomy" id="2079426"/>
    <lineage>
        <taxon>Viruses</taxon>
        <taxon>Duplodnaviria</taxon>
        <taxon>Heunggongvirae</taxon>
        <taxon>Uroviricota</taxon>
        <taxon>Caudoviricetes</taxon>
        <taxon>Stanwilliamsviridae</taxon>
        <taxon>Loccivirinae</taxon>
        <taxon>Wilnyevirus</taxon>
        <taxon>Wilnyevirus billnye</taxon>
    </lineage>
</organism>
<feature type="transmembrane region" description="Helical" evidence="1">
    <location>
        <begin position="12"/>
        <end position="35"/>
    </location>
</feature>
<keyword evidence="1" id="KW-0472">Membrane</keyword>
<accession>A0A2L1IW29</accession>
<proteinExistence type="predicted"/>
<dbReference type="EMBL" id="MG757153">
    <property type="protein sequence ID" value="AVD99374.1"/>
    <property type="molecule type" value="Genomic_DNA"/>
</dbReference>
<keyword evidence="3" id="KW-1185">Reference proteome</keyword>
<protein>
    <submittedName>
        <fullName evidence="2">Uncharacterized protein</fullName>
    </submittedName>
</protein>